<dbReference type="Pfam" id="PF00224">
    <property type="entry name" value="PK"/>
    <property type="match status" value="2"/>
</dbReference>
<dbReference type="InterPro" id="IPR040442">
    <property type="entry name" value="Pyrv_kinase-like_dom_sf"/>
</dbReference>
<dbReference type="InterPro" id="IPR015793">
    <property type="entry name" value="Pyrv_Knase_brl"/>
</dbReference>
<keyword evidence="4" id="KW-0808">Transferase</keyword>
<dbReference type="GO" id="GO:0016301">
    <property type="term" value="F:kinase activity"/>
    <property type="evidence" value="ECO:0007669"/>
    <property type="project" value="UniProtKB-KW"/>
</dbReference>
<evidence type="ECO:0000256" key="5">
    <source>
        <dbReference type="ARBA" id="ARBA00022723"/>
    </source>
</evidence>
<keyword evidence="6" id="KW-0547">Nucleotide-binding</keyword>
<dbReference type="AlphaFoldDB" id="A0A7Y7PQZ8"/>
<evidence type="ECO:0000256" key="6">
    <source>
        <dbReference type="ARBA" id="ARBA00022741"/>
    </source>
</evidence>
<evidence type="ECO:0000256" key="3">
    <source>
        <dbReference type="ARBA" id="ARBA00012142"/>
    </source>
</evidence>
<comment type="similarity">
    <text evidence="2">Belongs to the pyruvate kinase family.</text>
</comment>
<dbReference type="EC" id="2.7.1.40" evidence="3"/>
<dbReference type="InterPro" id="IPR011037">
    <property type="entry name" value="Pyrv_Knase-like_insert_dom_sf"/>
</dbReference>
<feature type="domain" description="Pyruvate kinase barrel" evidence="12">
    <location>
        <begin position="367"/>
        <end position="582"/>
    </location>
</feature>
<evidence type="ECO:0000256" key="8">
    <source>
        <dbReference type="ARBA" id="ARBA00022840"/>
    </source>
</evidence>
<organism evidence="13 14">
    <name type="scientific">Hymenobacter lapidiphilus</name>
    <dbReference type="NCBI Taxonomy" id="2608003"/>
    <lineage>
        <taxon>Bacteria</taxon>
        <taxon>Pseudomonadati</taxon>
        <taxon>Bacteroidota</taxon>
        <taxon>Cytophagia</taxon>
        <taxon>Cytophagales</taxon>
        <taxon>Hymenobacteraceae</taxon>
        <taxon>Hymenobacter</taxon>
    </lineage>
</organism>
<evidence type="ECO:0000313" key="14">
    <source>
        <dbReference type="Proteomes" id="UP000565521"/>
    </source>
</evidence>
<evidence type="ECO:0000256" key="11">
    <source>
        <dbReference type="ARBA" id="ARBA00023317"/>
    </source>
</evidence>
<dbReference type="NCBIfam" id="NF011314">
    <property type="entry name" value="PRK14725.1"/>
    <property type="match status" value="1"/>
</dbReference>
<keyword evidence="11 13" id="KW-0670">Pyruvate</keyword>
<dbReference type="PANTHER" id="PTHR11817">
    <property type="entry name" value="PYRUVATE KINASE"/>
    <property type="match status" value="1"/>
</dbReference>
<accession>A0A7Y7PQZ8</accession>
<keyword evidence="10" id="KW-0324">Glycolysis</keyword>
<dbReference type="UniPathway" id="UPA00109">
    <property type="reaction ID" value="UER00188"/>
</dbReference>
<evidence type="ECO:0000313" key="13">
    <source>
        <dbReference type="EMBL" id="NVO32453.1"/>
    </source>
</evidence>
<evidence type="ECO:0000256" key="10">
    <source>
        <dbReference type="ARBA" id="ARBA00023152"/>
    </source>
</evidence>
<evidence type="ECO:0000256" key="2">
    <source>
        <dbReference type="ARBA" id="ARBA00008663"/>
    </source>
</evidence>
<feature type="domain" description="Pyruvate kinase barrel" evidence="12">
    <location>
        <begin position="143"/>
        <end position="218"/>
    </location>
</feature>
<gene>
    <name evidence="13" type="ORF">HW554_14655</name>
</gene>
<dbReference type="GO" id="GO:0000287">
    <property type="term" value="F:magnesium ion binding"/>
    <property type="evidence" value="ECO:0007669"/>
    <property type="project" value="InterPro"/>
</dbReference>
<dbReference type="SUPFAM" id="SSF50800">
    <property type="entry name" value="PK beta-barrel domain-like"/>
    <property type="match status" value="1"/>
</dbReference>
<keyword evidence="5" id="KW-0479">Metal-binding</keyword>
<reference evidence="13 14" key="1">
    <citation type="submission" date="2020-05" db="EMBL/GenBank/DDBJ databases">
        <title>Hymenobacter terrestris sp. nov. and Hymenobacter lapidiphilus sp. nov., isolated from regoliths in Antarctica.</title>
        <authorList>
            <person name="Sedlacek I."/>
            <person name="Pantucek R."/>
            <person name="Zeman M."/>
            <person name="Holochova P."/>
            <person name="Kralova S."/>
            <person name="Stankova E."/>
            <person name="Sedo O."/>
            <person name="Micenkova L."/>
            <person name="Svec P."/>
            <person name="Gupta V."/>
            <person name="Sood U."/>
            <person name="Korpole U.S."/>
            <person name="Lal R."/>
        </authorList>
    </citation>
    <scope>NUCLEOTIDE SEQUENCE [LARGE SCALE GENOMIC DNA]</scope>
    <source>
        <strain evidence="13 14">P5342</strain>
    </source>
</reference>
<dbReference type="GO" id="GO:0030955">
    <property type="term" value="F:potassium ion binding"/>
    <property type="evidence" value="ECO:0007669"/>
    <property type="project" value="InterPro"/>
</dbReference>
<comment type="caution">
    <text evidence="13">The sequence shown here is derived from an EMBL/GenBank/DDBJ whole genome shotgun (WGS) entry which is preliminary data.</text>
</comment>
<evidence type="ECO:0000256" key="9">
    <source>
        <dbReference type="ARBA" id="ARBA00022842"/>
    </source>
</evidence>
<evidence type="ECO:0000256" key="4">
    <source>
        <dbReference type="ARBA" id="ARBA00022679"/>
    </source>
</evidence>
<dbReference type="GO" id="GO:0005524">
    <property type="term" value="F:ATP binding"/>
    <property type="evidence" value="ECO:0007669"/>
    <property type="project" value="UniProtKB-KW"/>
</dbReference>
<proteinExistence type="inferred from homology"/>
<keyword evidence="8" id="KW-0067">ATP-binding</keyword>
<sequence length="624" mass="67639">MPKLVQHLPYARRHAPALTELLAELTTLRADMLRLAEQAADQLQAVHPSFLPSAHNLLHYLALRQHDRRDLQQRLAALGLSSLGRAEAHALATVESVLAIVQALLAPAAAVPSPETTPDFEGGPRLLAGHSNACLGPAPAAHNVRIMVTMPGEAAGNYELVRNLLREGMNCMRINCAHDDATAWSLMIAHLRRAEQELGKTCRVSMDLAGPKLRTQGLPPAPAVLKVKPTRDAMGRVTAPARLWLAARQHPATATTLAFPVAWLQGLRLGSRVSFKDARGARRKLRVVGVEANGCWIELRKTAYITPSTVFTGPGGAQASPHGISAKSSFLLLRPNDQLLLTRQPLVGKARNEPALPHSTAAAGAGPAVIGCTLPEVFDSVQPGERIWFDDGKIGGVVERVDEQAVQVRIVQARPEGDKLRNDKGINLPDSQLSIPALTETDLQHLVFIAQHADAVQLSFVNSPADITLLRQHLHRLTDRVLPIVLKIETRRAFEQLPDLLLRAMQAESCGVMIARGDLAVECGFERLAEVQEEILWLCEAAHVPAIWATQVLESLASGGMPARAEITDAAMGSRAECVMLNKGPRIVTAVQTLTGILGRMEAHQSKKNTLLRSLHVARLWSPE</sequence>
<dbReference type="InterPro" id="IPR015813">
    <property type="entry name" value="Pyrv/PenolPyrv_kinase-like_dom"/>
</dbReference>
<evidence type="ECO:0000256" key="1">
    <source>
        <dbReference type="ARBA" id="ARBA00004997"/>
    </source>
</evidence>
<keyword evidence="14" id="KW-1185">Reference proteome</keyword>
<dbReference type="InterPro" id="IPR015806">
    <property type="entry name" value="Pyrv_Knase_insert_dom_sf"/>
</dbReference>
<dbReference type="RefSeq" id="WP_176909321.1">
    <property type="nucleotide sequence ID" value="NZ_JABKAU010000029.1"/>
</dbReference>
<keyword evidence="9" id="KW-0460">Magnesium</keyword>
<evidence type="ECO:0000256" key="7">
    <source>
        <dbReference type="ARBA" id="ARBA00022777"/>
    </source>
</evidence>
<dbReference type="Gene3D" id="3.20.20.60">
    <property type="entry name" value="Phosphoenolpyruvate-binding domains"/>
    <property type="match status" value="2"/>
</dbReference>
<dbReference type="Proteomes" id="UP000565521">
    <property type="component" value="Unassembled WGS sequence"/>
</dbReference>
<keyword evidence="7 13" id="KW-0418">Kinase</keyword>
<evidence type="ECO:0000259" key="12">
    <source>
        <dbReference type="Pfam" id="PF00224"/>
    </source>
</evidence>
<dbReference type="SUPFAM" id="SSF51621">
    <property type="entry name" value="Phosphoenolpyruvate/pyruvate domain"/>
    <property type="match status" value="1"/>
</dbReference>
<dbReference type="GO" id="GO:0004743">
    <property type="term" value="F:pyruvate kinase activity"/>
    <property type="evidence" value="ECO:0007669"/>
    <property type="project" value="UniProtKB-EC"/>
</dbReference>
<dbReference type="EMBL" id="JABKAU010000029">
    <property type="protein sequence ID" value="NVO32453.1"/>
    <property type="molecule type" value="Genomic_DNA"/>
</dbReference>
<dbReference type="Gene3D" id="2.40.33.10">
    <property type="entry name" value="PK beta-barrel domain-like"/>
    <property type="match status" value="2"/>
</dbReference>
<dbReference type="InterPro" id="IPR001697">
    <property type="entry name" value="Pyr_Knase"/>
</dbReference>
<protein>
    <recommendedName>
        <fullName evidence="3">pyruvate kinase</fullName>
        <ecNumber evidence="3">2.7.1.40</ecNumber>
    </recommendedName>
</protein>
<name>A0A7Y7PQZ8_9BACT</name>
<comment type="pathway">
    <text evidence="1">Carbohydrate degradation; glycolysis; pyruvate from D-glyceraldehyde 3-phosphate: step 5/5.</text>
</comment>